<name>A0ABX3FNR1_9VIBR</name>
<dbReference type="EMBL" id="MJMH01000063">
    <property type="protein sequence ID" value="OLQ95678.1"/>
    <property type="molecule type" value="Genomic_DNA"/>
</dbReference>
<organism evidence="1 2">
    <name type="scientific">Vibrio panuliri</name>
    <dbReference type="NCBI Taxonomy" id="1381081"/>
    <lineage>
        <taxon>Bacteria</taxon>
        <taxon>Pseudomonadati</taxon>
        <taxon>Pseudomonadota</taxon>
        <taxon>Gammaproteobacteria</taxon>
        <taxon>Vibrionales</taxon>
        <taxon>Vibrionaceae</taxon>
        <taxon>Vibrio</taxon>
    </lineage>
</organism>
<comment type="caution">
    <text evidence="1">The sequence shown here is derived from an EMBL/GenBank/DDBJ whole genome shotgun (WGS) entry which is preliminary data.</text>
</comment>
<evidence type="ECO:0000313" key="2">
    <source>
        <dbReference type="Proteomes" id="UP000186039"/>
    </source>
</evidence>
<accession>A0ABX3FNR1</accession>
<dbReference type="Proteomes" id="UP000186039">
    <property type="component" value="Unassembled WGS sequence"/>
</dbReference>
<sequence length="300" mass="33896">MERFPGLLFYGGGAIAIHADWPNYPVGEGYEYALQALGSYPKESMFFEVSDIDRCLLLMNKCPKKQTNPFDPSHHHCAIWHIDLIDLLDRGVISGVKKLTEYQFLMKEFESVKSKLAGNYSLDHDGNLILNTSPKYTYFKPDIDDEFEGTHTCASVEGALSITEAGWQALERLLSGQNLHVDIELATCDFIVIGRYDTAIREAALLLESNIKASVNGKLFGQQLIELHIKQIVSCNQGFKSSSIKAYRHELRTVFSFVRNDFMHNFKEISKTECLAVLSRISRVYTEFKEVTAAYSAPNT</sequence>
<reference evidence="1 2" key="1">
    <citation type="submission" date="2016-09" db="EMBL/GenBank/DDBJ databases">
        <title>Genomic Taxonomy of the Vibrionaceae.</title>
        <authorList>
            <person name="Gonzalez-Castillo A."/>
            <person name="Gomez-Gil B."/>
            <person name="Enciso-Ibarra K."/>
        </authorList>
    </citation>
    <scope>NUCLEOTIDE SEQUENCE [LARGE SCALE GENOMIC DNA]</scope>
    <source>
        <strain evidence="1 2">CAIM 1902</strain>
    </source>
</reference>
<dbReference type="RefSeq" id="WP_075713756.1">
    <property type="nucleotide sequence ID" value="NZ_AP019654.1"/>
</dbReference>
<evidence type="ECO:0008006" key="3">
    <source>
        <dbReference type="Google" id="ProtNLM"/>
    </source>
</evidence>
<evidence type="ECO:0000313" key="1">
    <source>
        <dbReference type="EMBL" id="OLQ95678.1"/>
    </source>
</evidence>
<keyword evidence="2" id="KW-1185">Reference proteome</keyword>
<protein>
    <recommendedName>
        <fullName evidence="3">DUF4145 domain-containing protein</fullName>
    </recommendedName>
</protein>
<proteinExistence type="predicted"/>
<gene>
    <name evidence="1" type="ORF">BIY20_20865</name>
</gene>